<dbReference type="AlphaFoldDB" id="A0A6P8H972"/>
<gene>
    <name evidence="3" type="primary">LOC116289326</name>
</gene>
<feature type="region of interest" description="Disordered" evidence="1">
    <location>
        <begin position="246"/>
        <end position="296"/>
    </location>
</feature>
<dbReference type="RefSeq" id="XP_031552076.1">
    <property type="nucleotide sequence ID" value="XM_031696216.1"/>
</dbReference>
<proteinExistence type="predicted"/>
<dbReference type="Proteomes" id="UP000515163">
    <property type="component" value="Unplaced"/>
</dbReference>
<feature type="compositionally biased region" description="Basic residues" evidence="1">
    <location>
        <begin position="266"/>
        <end position="281"/>
    </location>
</feature>
<organism evidence="2 3">
    <name type="scientific">Actinia tenebrosa</name>
    <name type="common">Australian red waratah sea anemone</name>
    <dbReference type="NCBI Taxonomy" id="6105"/>
    <lineage>
        <taxon>Eukaryota</taxon>
        <taxon>Metazoa</taxon>
        <taxon>Cnidaria</taxon>
        <taxon>Anthozoa</taxon>
        <taxon>Hexacorallia</taxon>
        <taxon>Actiniaria</taxon>
        <taxon>Actiniidae</taxon>
        <taxon>Actinia</taxon>
    </lineage>
</organism>
<sequence length="462" mass="53310">MEVNELFVSALNYERRARWKQAVKKYEEIMTLLRGSNNDDRIAANSLKMLMYECHLHCGVAYHHLDQTSEAIKHYVTAMRVISRKKINCCVGCITGKVLHLHVPALAKISICHIQQGEYETALKKVEEALVLDFKNPDLFCIRACIYYLLNNKKMAMKDVNFAIWLRTKHVCAWLLRGIFKEKEKEEDAQKDSNNTDLEMAFSLEASASAYTALKDLPSSVHTILNRYLPSLRVSHTITPNDIFNELAPEPQIASKSNKSSENSRHQRSPARQHRCKSRTKIVKEKENPTPKDESSIFKTSVARKLKFHEGSFLNTRTKSKLTLNLLADMELYRTKTRSVLPRDRSSEFQRSNYSHKKPFPSDGIRVQDLLDVKMHPEQRLLKDSALRTEKYLGASQIGRVTSYPLSNKGILSYPCHTFKAQLPRRHGEQERLYPRLWTQNQYPVRIPDIKGCRSTTDLEST</sequence>
<dbReference type="KEGG" id="aten:116289326"/>
<dbReference type="InterPro" id="IPR019734">
    <property type="entry name" value="TPR_rpt"/>
</dbReference>
<evidence type="ECO:0000256" key="1">
    <source>
        <dbReference type="SAM" id="MobiDB-lite"/>
    </source>
</evidence>
<evidence type="ECO:0000313" key="2">
    <source>
        <dbReference type="Proteomes" id="UP000515163"/>
    </source>
</evidence>
<name>A0A6P8H972_ACTTE</name>
<dbReference type="OrthoDB" id="1914839at2759"/>
<keyword evidence="2" id="KW-1185">Reference proteome</keyword>
<dbReference type="GeneID" id="116289326"/>
<feature type="compositionally biased region" description="Basic and acidic residues" evidence="1">
    <location>
        <begin position="282"/>
        <end position="296"/>
    </location>
</feature>
<accession>A0A6P8H972</accession>
<dbReference type="SMART" id="SM00028">
    <property type="entry name" value="TPR"/>
    <property type="match status" value="3"/>
</dbReference>
<evidence type="ECO:0000313" key="3">
    <source>
        <dbReference type="RefSeq" id="XP_031552076.1"/>
    </source>
</evidence>
<reference evidence="3" key="1">
    <citation type="submission" date="2025-08" db="UniProtKB">
        <authorList>
            <consortium name="RefSeq"/>
        </authorList>
    </citation>
    <scope>IDENTIFICATION</scope>
    <source>
        <tissue evidence="3">Tentacle</tissue>
    </source>
</reference>
<dbReference type="SUPFAM" id="SSF48452">
    <property type="entry name" value="TPR-like"/>
    <property type="match status" value="1"/>
</dbReference>
<protein>
    <submittedName>
        <fullName evidence="3">Uncharacterized protein LOC116289326</fullName>
    </submittedName>
</protein>
<dbReference type="Gene3D" id="1.25.40.10">
    <property type="entry name" value="Tetratricopeptide repeat domain"/>
    <property type="match status" value="2"/>
</dbReference>
<dbReference type="InterPro" id="IPR011990">
    <property type="entry name" value="TPR-like_helical_dom_sf"/>
</dbReference>
<dbReference type="InParanoid" id="A0A6P8H972"/>